<comment type="function">
    <text evidence="10">Pyrophosphatase that catalyzes the hydrolysis of nucleoside triphosphates to their monophosphate derivatives, with a high preference for the non-canonical purine nucleotides XTP (xanthosine triphosphate), dITP (deoxyinosine triphosphate) and ITP. Seems to function as a house-cleaning enzyme that removes non-canonical purine nucleotides from the nucleotide pool, thus preventing their incorporation into DNA/RNA and avoiding chromosomal lesions.</text>
</comment>
<dbReference type="EC" id="3.6.1.66" evidence="10"/>
<evidence type="ECO:0000256" key="2">
    <source>
        <dbReference type="ARBA" id="ARBA00011738"/>
    </source>
</evidence>
<reference evidence="12 13" key="1">
    <citation type="submission" date="2016-06" db="EMBL/GenBank/DDBJ databases">
        <title>Respiratory ammonification of nitrate coupled to the oxidation of elemental sulfur in deep-sea autotrophic thermophilic bacteria.</title>
        <authorList>
            <person name="Slobodkina G.B."/>
            <person name="Mardanov A.V."/>
            <person name="Ravin N.V."/>
            <person name="Frolova A.A."/>
            <person name="Viryasiv M.B."/>
            <person name="Chernyh N.A."/>
            <person name="Bonch-Osmolovskaya E.A."/>
            <person name="Slobodkin A.I."/>
        </authorList>
    </citation>
    <scope>NUCLEOTIDE SEQUENCE [LARGE SCALE GENOMIC DNA]</scope>
    <source>
        <strain evidence="12 13">S69</strain>
    </source>
</reference>
<dbReference type="SUPFAM" id="SSF52972">
    <property type="entry name" value="ITPase-like"/>
    <property type="match status" value="1"/>
</dbReference>
<keyword evidence="7 10" id="KW-0546">Nucleotide metabolism</keyword>
<dbReference type="Pfam" id="PF01725">
    <property type="entry name" value="Ham1p_like"/>
    <property type="match status" value="1"/>
</dbReference>
<dbReference type="PATRIC" id="fig|1156395.6.peg.641"/>
<dbReference type="PANTHER" id="PTHR11067">
    <property type="entry name" value="INOSINE TRIPHOSPHATE PYROPHOSPHATASE/HAM1 PROTEIN"/>
    <property type="match status" value="1"/>
</dbReference>
<dbReference type="GO" id="GO:0036222">
    <property type="term" value="F:XTP diphosphatase activity"/>
    <property type="evidence" value="ECO:0007669"/>
    <property type="project" value="UniProtKB-UniRule"/>
</dbReference>
<comment type="similarity">
    <text evidence="1 10 11">Belongs to the HAM1 NTPase family.</text>
</comment>
<dbReference type="GO" id="GO:0017111">
    <property type="term" value="F:ribonucleoside triphosphate phosphatase activity"/>
    <property type="evidence" value="ECO:0007669"/>
    <property type="project" value="InterPro"/>
</dbReference>
<dbReference type="AlphaFoldDB" id="A0A1B9F8A5"/>
<feature type="binding site" evidence="10">
    <location>
        <position position="179"/>
    </location>
    <ligand>
        <name>substrate</name>
    </ligand>
</feature>
<dbReference type="EMBL" id="MAGO01000002">
    <property type="protein sequence ID" value="OCC16169.1"/>
    <property type="molecule type" value="Genomic_DNA"/>
</dbReference>
<evidence type="ECO:0000256" key="4">
    <source>
        <dbReference type="ARBA" id="ARBA00022741"/>
    </source>
</evidence>
<dbReference type="GO" id="GO:0000166">
    <property type="term" value="F:nucleotide binding"/>
    <property type="evidence" value="ECO:0007669"/>
    <property type="project" value="UniProtKB-KW"/>
</dbReference>
<dbReference type="GO" id="GO:0009117">
    <property type="term" value="P:nucleotide metabolic process"/>
    <property type="evidence" value="ECO:0007669"/>
    <property type="project" value="UniProtKB-KW"/>
</dbReference>
<dbReference type="NCBIfam" id="TIGR00042">
    <property type="entry name" value="RdgB/HAM1 family non-canonical purine NTP pyrophosphatase"/>
    <property type="match status" value="1"/>
</dbReference>
<dbReference type="OrthoDB" id="9807456at2"/>
<comment type="catalytic activity">
    <reaction evidence="10">
        <text>ITP + H2O = IMP + diphosphate + H(+)</text>
        <dbReference type="Rhea" id="RHEA:29399"/>
        <dbReference type="ChEBI" id="CHEBI:15377"/>
        <dbReference type="ChEBI" id="CHEBI:15378"/>
        <dbReference type="ChEBI" id="CHEBI:33019"/>
        <dbReference type="ChEBI" id="CHEBI:58053"/>
        <dbReference type="ChEBI" id="CHEBI:61402"/>
        <dbReference type="EC" id="3.6.1.66"/>
    </reaction>
</comment>
<comment type="cofactor">
    <cofactor evidence="10">
        <name>Mg(2+)</name>
        <dbReference type="ChEBI" id="CHEBI:18420"/>
    </cofactor>
    <text evidence="10">Binds 1 Mg(2+) ion per subunit.</text>
</comment>
<feature type="binding site" evidence="10">
    <location>
        <position position="73"/>
    </location>
    <ligand>
        <name>Mg(2+)</name>
        <dbReference type="ChEBI" id="CHEBI:18420"/>
    </ligand>
</feature>
<dbReference type="Gene3D" id="3.90.950.10">
    <property type="match status" value="1"/>
</dbReference>
<keyword evidence="13" id="KW-1185">Reference proteome</keyword>
<evidence type="ECO:0000256" key="10">
    <source>
        <dbReference type="HAMAP-Rule" id="MF_01405"/>
    </source>
</evidence>
<feature type="binding site" evidence="10">
    <location>
        <begin position="184"/>
        <end position="185"/>
    </location>
    <ligand>
        <name>substrate</name>
    </ligand>
</feature>
<feature type="binding site" evidence="10">
    <location>
        <position position="74"/>
    </location>
    <ligand>
        <name>substrate</name>
    </ligand>
</feature>
<keyword evidence="4 10" id="KW-0547">Nucleotide-binding</keyword>
<comment type="caution">
    <text evidence="12">The sequence shown here is derived from an EMBL/GenBank/DDBJ whole genome shotgun (WGS) entry which is preliminary data.</text>
</comment>
<evidence type="ECO:0000256" key="11">
    <source>
        <dbReference type="RuleBase" id="RU003781"/>
    </source>
</evidence>
<evidence type="ECO:0000256" key="9">
    <source>
        <dbReference type="ARBA" id="ARBA00052017"/>
    </source>
</evidence>
<name>A0A1B9F8A5_9BACT</name>
<comment type="catalytic activity">
    <reaction evidence="8 10">
        <text>dITP + H2O = dIMP + diphosphate + H(+)</text>
        <dbReference type="Rhea" id="RHEA:28342"/>
        <dbReference type="ChEBI" id="CHEBI:15377"/>
        <dbReference type="ChEBI" id="CHEBI:15378"/>
        <dbReference type="ChEBI" id="CHEBI:33019"/>
        <dbReference type="ChEBI" id="CHEBI:61194"/>
        <dbReference type="ChEBI" id="CHEBI:61382"/>
        <dbReference type="EC" id="3.6.1.66"/>
    </reaction>
</comment>
<dbReference type="GO" id="GO:0046872">
    <property type="term" value="F:metal ion binding"/>
    <property type="evidence" value="ECO:0007669"/>
    <property type="project" value="UniProtKB-KW"/>
</dbReference>
<evidence type="ECO:0000256" key="3">
    <source>
        <dbReference type="ARBA" id="ARBA00022723"/>
    </source>
</evidence>
<dbReference type="GO" id="GO:0035870">
    <property type="term" value="F:dITP diphosphatase activity"/>
    <property type="evidence" value="ECO:0007669"/>
    <property type="project" value="UniProtKB-UniRule"/>
</dbReference>
<evidence type="ECO:0000256" key="7">
    <source>
        <dbReference type="ARBA" id="ARBA00023080"/>
    </source>
</evidence>
<dbReference type="FunFam" id="3.90.950.10:FF:000001">
    <property type="entry name" value="dITP/XTP pyrophosphatase"/>
    <property type="match status" value="1"/>
</dbReference>
<sequence length="200" mass="22250">MYTKEKCILATKNQGKIREFHELFKDLGIESLSLLDVENPPSVVEDGSTFFENAFKKAKTISEHFGIIAISDDSGLEVDALNGRPGIYSARYAGENATDEENNKKLLNELKGVALEDRTARFRCVMVAYRPDGKWVKAEGTLEGLISIEPRGDQGFGYDPVFLLPELGKTLAEIAIEEKNKISHRAKALLALHEKLPELL</sequence>
<accession>A0A1B9F8A5</accession>
<gene>
    <name evidence="12" type="ORF">DBT_0631</name>
</gene>
<dbReference type="CDD" id="cd00515">
    <property type="entry name" value="HAM1"/>
    <property type="match status" value="1"/>
</dbReference>
<evidence type="ECO:0000313" key="12">
    <source>
        <dbReference type="EMBL" id="OCC16169.1"/>
    </source>
</evidence>
<dbReference type="InterPro" id="IPR020922">
    <property type="entry name" value="dITP/XTP_pyrophosphatase"/>
</dbReference>
<evidence type="ECO:0000256" key="8">
    <source>
        <dbReference type="ARBA" id="ARBA00051875"/>
    </source>
</evidence>
<comment type="caution">
    <text evidence="10">Lacks conserved residue(s) required for the propagation of feature annotation.</text>
</comment>
<dbReference type="GO" id="GO:0009146">
    <property type="term" value="P:purine nucleoside triphosphate catabolic process"/>
    <property type="evidence" value="ECO:0007669"/>
    <property type="project" value="UniProtKB-UniRule"/>
</dbReference>
<dbReference type="RefSeq" id="WP_067616267.1">
    <property type="nucleotide sequence ID" value="NZ_MAGO01000002.1"/>
</dbReference>
<evidence type="ECO:0000256" key="5">
    <source>
        <dbReference type="ARBA" id="ARBA00022801"/>
    </source>
</evidence>
<dbReference type="NCBIfam" id="NF011397">
    <property type="entry name" value="PRK14822.1"/>
    <property type="match status" value="1"/>
</dbReference>
<dbReference type="InterPro" id="IPR029001">
    <property type="entry name" value="ITPase-like_fam"/>
</dbReference>
<evidence type="ECO:0000256" key="1">
    <source>
        <dbReference type="ARBA" id="ARBA00008023"/>
    </source>
</evidence>
<dbReference type="HAMAP" id="MF_01405">
    <property type="entry name" value="Non_canon_purine_NTPase"/>
    <property type="match status" value="1"/>
</dbReference>
<dbReference type="Proteomes" id="UP000093080">
    <property type="component" value="Unassembled WGS sequence"/>
</dbReference>
<dbReference type="InterPro" id="IPR002637">
    <property type="entry name" value="RdgB/HAM1"/>
</dbReference>
<evidence type="ECO:0000256" key="6">
    <source>
        <dbReference type="ARBA" id="ARBA00022842"/>
    </source>
</evidence>
<protein>
    <recommendedName>
        <fullName evidence="10">dITP/XTP pyrophosphatase</fullName>
        <ecNumber evidence="10">3.6.1.66</ecNumber>
    </recommendedName>
    <alternativeName>
        <fullName evidence="10">Non-canonical purine NTP pyrophosphatase</fullName>
    </alternativeName>
    <alternativeName>
        <fullName evidence="10">Non-standard purine NTP pyrophosphatase</fullName>
    </alternativeName>
    <alternativeName>
        <fullName evidence="10">Nucleoside-triphosphate diphosphatase</fullName>
    </alternativeName>
    <alternativeName>
        <fullName evidence="10">Nucleoside-triphosphate pyrophosphatase</fullName>
        <shortName evidence="10">NTPase</shortName>
    </alternativeName>
</protein>
<comment type="subunit">
    <text evidence="2 10">Homodimer.</text>
</comment>
<feature type="binding site" evidence="10">
    <location>
        <begin position="11"/>
        <end position="16"/>
    </location>
    <ligand>
        <name>substrate</name>
    </ligand>
</feature>
<proteinExistence type="inferred from homology"/>
<organism evidence="12 13">
    <name type="scientific">Dissulfuribacter thermophilus</name>
    <dbReference type="NCBI Taxonomy" id="1156395"/>
    <lineage>
        <taxon>Bacteria</taxon>
        <taxon>Pseudomonadati</taxon>
        <taxon>Thermodesulfobacteriota</taxon>
        <taxon>Dissulfuribacteria</taxon>
        <taxon>Dissulfuribacterales</taxon>
        <taxon>Dissulfuribacteraceae</taxon>
        <taxon>Dissulfuribacter</taxon>
    </lineage>
</organism>
<dbReference type="GO" id="GO:0005829">
    <property type="term" value="C:cytosol"/>
    <property type="evidence" value="ECO:0007669"/>
    <property type="project" value="TreeGrafter"/>
</dbReference>
<dbReference type="STRING" id="1156395.DBT_0631"/>
<comment type="catalytic activity">
    <reaction evidence="9 10">
        <text>XTP + H2O = XMP + diphosphate + H(+)</text>
        <dbReference type="Rhea" id="RHEA:28610"/>
        <dbReference type="ChEBI" id="CHEBI:15377"/>
        <dbReference type="ChEBI" id="CHEBI:15378"/>
        <dbReference type="ChEBI" id="CHEBI:33019"/>
        <dbReference type="ChEBI" id="CHEBI:57464"/>
        <dbReference type="ChEBI" id="CHEBI:61314"/>
        <dbReference type="EC" id="3.6.1.66"/>
    </reaction>
</comment>
<keyword evidence="6 10" id="KW-0460">Magnesium</keyword>
<dbReference type="PANTHER" id="PTHR11067:SF9">
    <property type="entry name" value="INOSINE TRIPHOSPHATE PYROPHOSPHATASE"/>
    <property type="match status" value="1"/>
</dbReference>
<feature type="binding site" evidence="10">
    <location>
        <begin position="156"/>
        <end position="159"/>
    </location>
    <ligand>
        <name>substrate</name>
    </ligand>
</feature>
<keyword evidence="5 10" id="KW-0378">Hydrolase</keyword>
<evidence type="ECO:0000313" key="13">
    <source>
        <dbReference type="Proteomes" id="UP000093080"/>
    </source>
</evidence>
<dbReference type="GO" id="GO:0036220">
    <property type="term" value="F:ITP diphosphatase activity"/>
    <property type="evidence" value="ECO:0007669"/>
    <property type="project" value="UniProtKB-UniRule"/>
</dbReference>
<feature type="active site" description="Proton acceptor" evidence="10">
    <location>
        <position position="73"/>
    </location>
</feature>
<keyword evidence="3 10" id="KW-0479">Metal-binding</keyword>